<dbReference type="Proteomes" id="UP000270094">
    <property type="component" value="Unassembled WGS sequence"/>
</dbReference>
<dbReference type="InterPro" id="IPR006621">
    <property type="entry name" value="Nose-resist-to-fluoxetine_N"/>
</dbReference>
<evidence type="ECO:0000313" key="3">
    <source>
        <dbReference type="EMBL" id="VDM76395.1"/>
    </source>
</evidence>
<reference evidence="3 4" key="1">
    <citation type="submission" date="2018-11" db="EMBL/GenBank/DDBJ databases">
        <authorList>
            <consortium name="Pathogen Informatics"/>
        </authorList>
    </citation>
    <scope>NUCLEOTIDE SEQUENCE [LARGE SCALE GENOMIC DNA]</scope>
</reference>
<dbReference type="PANTHER" id="PTHR11161">
    <property type="entry name" value="O-ACYLTRANSFERASE"/>
    <property type="match status" value="1"/>
</dbReference>
<dbReference type="OrthoDB" id="207378at2759"/>
<dbReference type="InterPro" id="IPR052728">
    <property type="entry name" value="O2_lipid_transport_reg"/>
</dbReference>
<dbReference type="AlphaFoldDB" id="A0A3P7L0W8"/>
<proteinExistence type="predicted"/>
<dbReference type="EMBL" id="UYYB01096915">
    <property type="protein sequence ID" value="VDM76395.1"/>
    <property type="molecule type" value="Genomic_DNA"/>
</dbReference>
<keyword evidence="1" id="KW-0732">Signal</keyword>
<dbReference type="PANTHER" id="PTHR11161:SF14">
    <property type="entry name" value="NOSE RESISTANT-TO-FLUOXETINE PROTEIN N-TERMINAL DOMAIN-CONTAINING PROTEIN"/>
    <property type="match status" value="1"/>
</dbReference>
<accession>A0A3P7L0W8</accession>
<organism evidence="3 4">
    <name type="scientific">Strongylus vulgaris</name>
    <name type="common">Blood worm</name>
    <dbReference type="NCBI Taxonomy" id="40348"/>
    <lineage>
        <taxon>Eukaryota</taxon>
        <taxon>Metazoa</taxon>
        <taxon>Ecdysozoa</taxon>
        <taxon>Nematoda</taxon>
        <taxon>Chromadorea</taxon>
        <taxon>Rhabditida</taxon>
        <taxon>Rhabditina</taxon>
        <taxon>Rhabditomorpha</taxon>
        <taxon>Strongyloidea</taxon>
        <taxon>Strongylidae</taxon>
        <taxon>Strongylus</taxon>
    </lineage>
</organism>
<feature type="domain" description="Nose resistant-to-fluoxetine protein N-terminal" evidence="2">
    <location>
        <begin position="178"/>
        <end position="279"/>
    </location>
</feature>
<feature type="chain" id="PRO_5018194856" description="Nose resistant-to-fluoxetine protein N-terminal domain-containing protein" evidence="1">
    <location>
        <begin position="16"/>
        <end position="279"/>
    </location>
</feature>
<keyword evidence="4" id="KW-1185">Reference proteome</keyword>
<sequence>MWRLLLLCASTYACSLCPLRVPPRPRPLDQFKLPSIPDLNLETMPQFCNFSRQLDVEKNCRKGFEKLFCATDDTLDSLVCHGQTGNQKRCSECAYKWEQSKWAISWWDSLGKPAAGVSDGNYYWLGDYELCSQLRKFQGNFSRQLDVEKNCRKGFEKLFCATDDTLDSLVCHGQTGNQKRCSECAYKWEQSKWAISWWDSLGKPAAGVSDGNYYWLGDYELCSQLRKDKKFDGQYCRIELEIPDALVEEGCPQTDPLAIVLGACLPRSCTDDQLYHLIQ</sequence>
<feature type="non-terminal residue" evidence="3">
    <location>
        <position position="279"/>
    </location>
</feature>
<evidence type="ECO:0000313" key="4">
    <source>
        <dbReference type="Proteomes" id="UP000270094"/>
    </source>
</evidence>
<evidence type="ECO:0000259" key="2">
    <source>
        <dbReference type="SMART" id="SM00703"/>
    </source>
</evidence>
<dbReference type="Pfam" id="PF20146">
    <property type="entry name" value="NRF"/>
    <property type="match status" value="2"/>
</dbReference>
<feature type="signal peptide" evidence="1">
    <location>
        <begin position="1"/>
        <end position="15"/>
    </location>
</feature>
<name>A0A3P7L0W8_STRVU</name>
<gene>
    <name evidence="3" type="ORF">SVUK_LOCUS11393</name>
</gene>
<evidence type="ECO:0000256" key="1">
    <source>
        <dbReference type="SAM" id="SignalP"/>
    </source>
</evidence>
<protein>
    <recommendedName>
        <fullName evidence="2">Nose resistant-to-fluoxetine protein N-terminal domain-containing protein</fullName>
    </recommendedName>
</protein>
<dbReference type="SMART" id="SM00703">
    <property type="entry name" value="NRF"/>
    <property type="match status" value="1"/>
</dbReference>